<comment type="caution">
    <text evidence="1">The sequence shown here is derived from an EMBL/GenBank/DDBJ whole genome shotgun (WGS) entry which is preliminary data.</text>
</comment>
<accession>A0ABT6IP55</accession>
<dbReference type="EMBL" id="JAPDIQ010000022">
    <property type="protein sequence ID" value="MDH4766108.1"/>
    <property type="molecule type" value="Genomic_DNA"/>
</dbReference>
<proteinExistence type="predicted"/>
<evidence type="ECO:0000313" key="2">
    <source>
        <dbReference type="Proteomes" id="UP001157461"/>
    </source>
</evidence>
<keyword evidence="2" id="KW-1185">Reference proteome</keyword>
<reference evidence="1 2" key="1">
    <citation type="submission" date="2022-10" db="EMBL/GenBank/DDBJ databases">
        <title>A novel Pseudomonas species, isolated from Passiflora incarnata leaves.</title>
        <authorList>
            <person name="Cueva-Yesquen L.G."/>
            <person name="Fantinatti-Garboggini F."/>
        </authorList>
    </citation>
    <scope>NUCLEOTIDE SEQUENCE [LARGE SCALE GENOMIC DNA]</scope>
    <source>
        <strain evidence="1 2">CBMAI 2609</strain>
    </source>
</reference>
<organism evidence="1 2">
    <name type="scientific">Pseudomonas flavocrustae</name>
    <dbReference type="NCBI Taxonomy" id="2991719"/>
    <lineage>
        <taxon>Bacteria</taxon>
        <taxon>Pseudomonadati</taxon>
        <taxon>Pseudomonadota</taxon>
        <taxon>Gammaproteobacteria</taxon>
        <taxon>Pseudomonadales</taxon>
        <taxon>Pseudomonadaceae</taxon>
        <taxon>Pseudomonas</taxon>
    </lineage>
</organism>
<gene>
    <name evidence="1" type="ORF">OMP44_24780</name>
</gene>
<sequence>MKLVATLIGGVALENKGLAGSWLTACCQGARGLLEEGDDLAAAAG</sequence>
<dbReference type="Proteomes" id="UP001157461">
    <property type="component" value="Unassembled WGS sequence"/>
</dbReference>
<evidence type="ECO:0000313" key="1">
    <source>
        <dbReference type="EMBL" id="MDH4766108.1"/>
    </source>
</evidence>
<dbReference type="RefSeq" id="WP_280311563.1">
    <property type="nucleotide sequence ID" value="NZ_JAPDIQ010000022.1"/>
</dbReference>
<name>A0ABT6IP55_9PSED</name>
<protein>
    <submittedName>
        <fullName evidence="1">Uncharacterized protein</fullName>
    </submittedName>
</protein>